<gene>
    <name evidence="2" type="ORF">X975_03626</name>
</gene>
<keyword evidence="3" id="KW-1185">Reference proteome</keyword>
<evidence type="ECO:0000313" key="2">
    <source>
        <dbReference type="EMBL" id="KFM82045.1"/>
    </source>
</evidence>
<dbReference type="GO" id="GO:0005634">
    <property type="term" value="C:nucleus"/>
    <property type="evidence" value="ECO:0007669"/>
    <property type="project" value="TreeGrafter"/>
</dbReference>
<name>A0A087UXF6_STEMI</name>
<feature type="domain" description="DDE-1" evidence="1">
    <location>
        <begin position="1"/>
        <end position="111"/>
    </location>
</feature>
<dbReference type="InterPro" id="IPR004875">
    <property type="entry name" value="DDE_SF_endonuclease_dom"/>
</dbReference>
<protein>
    <submittedName>
        <fullName evidence="2">Tigger transposable element-derived protein 1</fullName>
    </submittedName>
</protein>
<reference evidence="2 3" key="1">
    <citation type="submission" date="2013-11" db="EMBL/GenBank/DDBJ databases">
        <title>Genome sequencing of Stegodyphus mimosarum.</title>
        <authorList>
            <person name="Bechsgaard J."/>
        </authorList>
    </citation>
    <scope>NUCLEOTIDE SEQUENCE [LARGE SCALE GENOMIC DNA]</scope>
</reference>
<dbReference type="Pfam" id="PF03184">
    <property type="entry name" value="DDE_1"/>
    <property type="match status" value="1"/>
</dbReference>
<evidence type="ECO:0000313" key="3">
    <source>
        <dbReference type="Proteomes" id="UP000054359"/>
    </source>
</evidence>
<dbReference type="Proteomes" id="UP000054359">
    <property type="component" value="Unassembled WGS sequence"/>
</dbReference>
<dbReference type="PANTHER" id="PTHR19303">
    <property type="entry name" value="TRANSPOSON"/>
    <property type="match status" value="1"/>
</dbReference>
<dbReference type="PANTHER" id="PTHR19303:SF73">
    <property type="entry name" value="PROTEIN PDC2"/>
    <property type="match status" value="1"/>
</dbReference>
<organism evidence="2 3">
    <name type="scientific">Stegodyphus mimosarum</name>
    <name type="common">African social velvet spider</name>
    <dbReference type="NCBI Taxonomy" id="407821"/>
    <lineage>
        <taxon>Eukaryota</taxon>
        <taxon>Metazoa</taxon>
        <taxon>Ecdysozoa</taxon>
        <taxon>Arthropoda</taxon>
        <taxon>Chelicerata</taxon>
        <taxon>Arachnida</taxon>
        <taxon>Araneae</taxon>
        <taxon>Araneomorphae</taxon>
        <taxon>Entelegynae</taxon>
        <taxon>Eresoidea</taxon>
        <taxon>Eresidae</taxon>
        <taxon>Stegodyphus</taxon>
    </lineage>
</organism>
<proteinExistence type="predicted"/>
<evidence type="ECO:0000259" key="1">
    <source>
        <dbReference type="Pfam" id="PF03184"/>
    </source>
</evidence>
<feature type="non-terminal residue" evidence="2">
    <location>
        <position position="112"/>
    </location>
</feature>
<dbReference type="OMA" id="AVYWRAN"/>
<sequence>MKPLFINKSMDPSSLKNVNGKQLAVYWRANKRVCMTSSMFGDWFCNSFVLDVQRYLEKKNFSLKVLLLGNTPGHLKELEHPNVKIIFLPPNTASLIQPLDQGVISTFKAYYV</sequence>
<dbReference type="EMBL" id="KK122153">
    <property type="protein sequence ID" value="KFM82045.1"/>
    <property type="molecule type" value="Genomic_DNA"/>
</dbReference>
<dbReference type="STRING" id="407821.A0A087UXF6"/>
<accession>A0A087UXF6</accession>
<dbReference type="InterPro" id="IPR050863">
    <property type="entry name" value="CenT-Element_Derived"/>
</dbReference>
<dbReference type="OrthoDB" id="6425361at2759"/>
<dbReference type="GO" id="GO:0003677">
    <property type="term" value="F:DNA binding"/>
    <property type="evidence" value="ECO:0007669"/>
    <property type="project" value="TreeGrafter"/>
</dbReference>
<dbReference type="AlphaFoldDB" id="A0A087UXF6"/>